<dbReference type="Pfam" id="PF01095">
    <property type="entry name" value="Pectinesterase"/>
    <property type="match status" value="1"/>
</dbReference>
<dbReference type="GO" id="GO:0045490">
    <property type="term" value="P:pectin catabolic process"/>
    <property type="evidence" value="ECO:0007669"/>
    <property type="project" value="UniProtKB-UniRule"/>
</dbReference>
<dbReference type="InterPro" id="IPR012334">
    <property type="entry name" value="Pectin_lyas_fold"/>
</dbReference>
<dbReference type="AlphaFoldDB" id="A0AB39P618"/>
<comment type="similarity">
    <text evidence="1">Belongs to the pectinesterase family.</text>
</comment>
<dbReference type="EMBL" id="CP163435">
    <property type="protein sequence ID" value="XDQ25205.1"/>
    <property type="molecule type" value="Genomic_DNA"/>
</dbReference>
<dbReference type="PROSITE" id="PS51318">
    <property type="entry name" value="TAT"/>
    <property type="match status" value="1"/>
</dbReference>
<dbReference type="InterPro" id="IPR033131">
    <property type="entry name" value="Pectinesterase_Asp_AS"/>
</dbReference>
<dbReference type="RefSeq" id="WP_369232530.1">
    <property type="nucleotide sequence ID" value="NZ_CP163435.1"/>
</dbReference>
<dbReference type="InterPro" id="IPR006311">
    <property type="entry name" value="TAT_signal"/>
</dbReference>
<evidence type="ECO:0000256" key="1">
    <source>
        <dbReference type="ARBA" id="ARBA00008891"/>
    </source>
</evidence>
<evidence type="ECO:0000256" key="5">
    <source>
        <dbReference type="RuleBase" id="RU000589"/>
    </source>
</evidence>
<feature type="domain" description="Pectinesterase catalytic" evidence="7">
    <location>
        <begin position="51"/>
        <end position="356"/>
    </location>
</feature>
<dbReference type="GO" id="GO:0030599">
    <property type="term" value="F:pectinesterase activity"/>
    <property type="evidence" value="ECO:0007669"/>
    <property type="project" value="UniProtKB-UniRule"/>
</dbReference>
<proteinExistence type="inferred from homology"/>
<evidence type="ECO:0000256" key="2">
    <source>
        <dbReference type="ARBA" id="ARBA00022801"/>
    </source>
</evidence>
<keyword evidence="3 5" id="KW-0063">Aspartyl esterase</keyword>
<accession>A0AB39P618</accession>
<comment type="pathway">
    <text evidence="5">Glycan metabolism; pectin degradation; 2-dehydro-3-deoxy-D-gluconate from pectin: step 1/5.</text>
</comment>
<evidence type="ECO:0000256" key="6">
    <source>
        <dbReference type="SAM" id="MobiDB-lite"/>
    </source>
</evidence>
<dbReference type="SUPFAM" id="SSF51126">
    <property type="entry name" value="Pectin lyase-like"/>
    <property type="match status" value="1"/>
</dbReference>
<feature type="region of interest" description="Disordered" evidence="6">
    <location>
        <begin position="1"/>
        <end position="20"/>
    </location>
</feature>
<evidence type="ECO:0000256" key="4">
    <source>
        <dbReference type="PROSITE-ProRule" id="PRU10040"/>
    </source>
</evidence>
<gene>
    <name evidence="8" type="ORF">AB5J56_11160</name>
</gene>
<feature type="active site" evidence="4">
    <location>
        <position position="215"/>
    </location>
</feature>
<evidence type="ECO:0000256" key="3">
    <source>
        <dbReference type="ARBA" id="ARBA00023085"/>
    </source>
</evidence>
<protein>
    <recommendedName>
        <fullName evidence="5">Pectinesterase</fullName>
        <ecNumber evidence="5">3.1.1.11</ecNumber>
    </recommendedName>
</protein>
<dbReference type="Gene3D" id="2.160.20.10">
    <property type="entry name" value="Single-stranded right-handed beta-helix, Pectin lyase-like"/>
    <property type="match status" value="1"/>
</dbReference>
<evidence type="ECO:0000259" key="7">
    <source>
        <dbReference type="Pfam" id="PF01095"/>
    </source>
</evidence>
<name>A0AB39P618_9ACTN</name>
<dbReference type="GO" id="GO:0042545">
    <property type="term" value="P:cell wall modification"/>
    <property type="evidence" value="ECO:0007669"/>
    <property type="project" value="UniProtKB-UniRule"/>
</dbReference>
<sequence>MTEPNPHSAEQHRHRRSLTRRRTVAFATGTAAALGLVAVSLVPRAQAATVITVAKDGSGTYTTVQAAINAAAAGDTISVGKGTYTEIVKVPTSKSGLTIKGATGNAEDVVITYDRAAGYTDSSGNKYGTLGSSVATFSANNLTVTGVTIQNTFSKAAHPEITDTQAVAVTAQGDRQRFTGDRFIGHQDTVLNWAPSATGQYRQYFSSSFIAGDVDFIFGNATAVYDRVNIQLRNSGAAAGGLNGFLAAPNTNSAKTYGILITGSTISSPAAANTYYLGRPWHPTSDAVAQFVIRGTSLPAAVKTAGPWTDMSGYSWKNARFFEYKNTGAGATVNSNRPQLTDPQAANYTAQKYLAGTDGWNPIG</sequence>
<dbReference type="InterPro" id="IPR011050">
    <property type="entry name" value="Pectin_lyase_fold/virulence"/>
</dbReference>
<dbReference type="PANTHER" id="PTHR31321:SF57">
    <property type="entry name" value="PECTINESTERASE 53-RELATED"/>
    <property type="match status" value="1"/>
</dbReference>
<dbReference type="InterPro" id="IPR000070">
    <property type="entry name" value="Pectinesterase_cat"/>
</dbReference>
<organism evidence="8">
    <name type="scientific">Streptomyces sp. R21</name>
    <dbReference type="NCBI Taxonomy" id="3238627"/>
    <lineage>
        <taxon>Bacteria</taxon>
        <taxon>Bacillati</taxon>
        <taxon>Actinomycetota</taxon>
        <taxon>Actinomycetes</taxon>
        <taxon>Kitasatosporales</taxon>
        <taxon>Streptomycetaceae</taxon>
        <taxon>Streptomyces</taxon>
    </lineage>
</organism>
<dbReference type="PANTHER" id="PTHR31321">
    <property type="entry name" value="ACYL-COA THIOESTER HYDROLASE YBHC-RELATED"/>
    <property type="match status" value="1"/>
</dbReference>
<keyword evidence="2 5" id="KW-0378">Hydrolase</keyword>
<reference evidence="8" key="1">
    <citation type="submission" date="2024-07" db="EMBL/GenBank/DDBJ databases">
        <authorList>
            <person name="Yu S.T."/>
        </authorList>
    </citation>
    <scope>NUCLEOTIDE SEQUENCE</scope>
    <source>
        <strain evidence="8">R21</strain>
    </source>
</reference>
<dbReference type="EC" id="3.1.1.11" evidence="5"/>
<comment type="catalytic activity">
    <reaction evidence="5">
        <text>[(1-&gt;4)-alpha-D-galacturonosyl methyl ester](n) + n H2O = [(1-&gt;4)-alpha-D-galacturonosyl](n) + n methanol + n H(+)</text>
        <dbReference type="Rhea" id="RHEA:22380"/>
        <dbReference type="Rhea" id="RHEA-COMP:14570"/>
        <dbReference type="Rhea" id="RHEA-COMP:14573"/>
        <dbReference type="ChEBI" id="CHEBI:15377"/>
        <dbReference type="ChEBI" id="CHEBI:15378"/>
        <dbReference type="ChEBI" id="CHEBI:17790"/>
        <dbReference type="ChEBI" id="CHEBI:140522"/>
        <dbReference type="ChEBI" id="CHEBI:140523"/>
        <dbReference type="EC" id="3.1.1.11"/>
    </reaction>
</comment>
<evidence type="ECO:0000313" key="8">
    <source>
        <dbReference type="EMBL" id="XDQ25205.1"/>
    </source>
</evidence>
<dbReference type="GO" id="GO:0009279">
    <property type="term" value="C:cell outer membrane"/>
    <property type="evidence" value="ECO:0007669"/>
    <property type="project" value="TreeGrafter"/>
</dbReference>
<dbReference type="PROSITE" id="PS00503">
    <property type="entry name" value="PECTINESTERASE_2"/>
    <property type="match status" value="1"/>
</dbReference>